<dbReference type="Proteomes" id="UP000504607">
    <property type="component" value="Chromosome 16"/>
</dbReference>
<protein>
    <submittedName>
        <fullName evidence="2">Protein N-lysine methyltransferase METTL21A-like</fullName>
    </submittedName>
</protein>
<organism evidence="1 2">
    <name type="scientific">Elaeis guineensis var. tenera</name>
    <name type="common">Oil palm</name>
    <dbReference type="NCBI Taxonomy" id="51953"/>
    <lineage>
        <taxon>Eukaryota</taxon>
        <taxon>Viridiplantae</taxon>
        <taxon>Streptophyta</taxon>
        <taxon>Embryophyta</taxon>
        <taxon>Tracheophyta</taxon>
        <taxon>Spermatophyta</taxon>
        <taxon>Magnoliopsida</taxon>
        <taxon>Liliopsida</taxon>
        <taxon>Arecaceae</taxon>
        <taxon>Arecoideae</taxon>
        <taxon>Cocoseae</taxon>
        <taxon>Elaeidinae</taxon>
        <taxon>Elaeis</taxon>
    </lineage>
</organism>
<dbReference type="OrthoDB" id="413520at2759"/>
<name>A0A8N4FAJ2_ELAGV</name>
<evidence type="ECO:0000313" key="1">
    <source>
        <dbReference type="Proteomes" id="UP000504607"/>
    </source>
</evidence>
<sequence>MPSTNNGQYERYTQSTEFRGEMGVREVEILGRKLTIHERDDTNDPSTGRALTGSWLWESALYLAEWMASEGRAYLDLAGRTVLELGAGTGLPGLATAVLGAARVVLTDVAPLLPGLWANVEANGLEGQVEVRKLRWGEEDEGGGGRGGDVGCVL</sequence>
<proteinExistence type="predicted"/>
<accession>A0A8N4FAJ2</accession>
<dbReference type="RefSeq" id="XP_029124473.1">
    <property type="nucleotide sequence ID" value="XM_029268640.1"/>
</dbReference>
<dbReference type="InterPro" id="IPR019410">
    <property type="entry name" value="Methyltransf_16"/>
</dbReference>
<dbReference type="AlphaFoldDB" id="A0A8N4FAJ2"/>
<gene>
    <name evidence="2" type="primary">LOC105059305</name>
</gene>
<reference evidence="2" key="1">
    <citation type="submission" date="2025-08" db="UniProtKB">
        <authorList>
            <consortium name="RefSeq"/>
        </authorList>
    </citation>
    <scope>IDENTIFICATION</scope>
</reference>
<dbReference type="CDD" id="cd02440">
    <property type="entry name" value="AdoMet_MTases"/>
    <property type="match status" value="1"/>
</dbReference>
<dbReference type="PANTHER" id="PTHR14614:SF123">
    <property type="entry name" value="OS04G0645500 PROTEIN"/>
    <property type="match status" value="1"/>
</dbReference>
<dbReference type="Pfam" id="PF10294">
    <property type="entry name" value="Methyltransf_16"/>
    <property type="match status" value="1"/>
</dbReference>
<dbReference type="SUPFAM" id="SSF53335">
    <property type="entry name" value="S-adenosyl-L-methionine-dependent methyltransferases"/>
    <property type="match status" value="1"/>
</dbReference>
<keyword evidence="1" id="KW-1185">Reference proteome</keyword>
<dbReference type="PANTHER" id="PTHR14614">
    <property type="entry name" value="HEPATOCELLULAR CARCINOMA-ASSOCIATED ANTIGEN"/>
    <property type="match status" value="1"/>
</dbReference>
<evidence type="ECO:0000313" key="2">
    <source>
        <dbReference type="RefSeq" id="XP_029124473.1"/>
    </source>
</evidence>
<dbReference type="Gene3D" id="3.40.50.150">
    <property type="entry name" value="Vaccinia Virus protein VP39"/>
    <property type="match status" value="1"/>
</dbReference>
<dbReference type="InterPro" id="IPR029063">
    <property type="entry name" value="SAM-dependent_MTases_sf"/>
</dbReference>